<dbReference type="InterPro" id="IPR052163">
    <property type="entry name" value="DGC-Regulatory_Protein"/>
</dbReference>
<reference evidence="3" key="1">
    <citation type="journal article" date="2021" name="ISME J.">
        <title>Genomic evolution of the class Acidithiobacillia: deep-branching Proteobacteria living in extreme acidic conditions.</title>
        <authorList>
            <person name="Moya-Beltran A."/>
            <person name="Beard S."/>
            <person name="Rojas-Villalobos C."/>
            <person name="Issotta F."/>
            <person name="Gallardo Y."/>
            <person name="Ulloa R."/>
            <person name="Giaveno A."/>
            <person name="Degli Esposti M."/>
            <person name="Johnson D.B."/>
            <person name="Quatrini R."/>
        </authorList>
    </citation>
    <scope>NUCLEOTIDE SEQUENCE</scope>
    <source>
        <strain evidence="3">VAN18-1</strain>
    </source>
</reference>
<dbReference type="InterPro" id="IPR043128">
    <property type="entry name" value="Rev_trsase/Diguanyl_cyclase"/>
</dbReference>
<dbReference type="SUPFAM" id="SSF55073">
    <property type="entry name" value="Nucleotide cyclase"/>
    <property type="match status" value="1"/>
</dbReference>
<dbReference type="AlphaFoldDB" id="A0AAE2YR85"/>
<feature type="domain" description="EAL" evidence="1">
    <location>
        <begin position="354"/>
        <end position="407"/>
    </location>
</feature>
<organism evidence="3 4">
    <name type="scientific">Igneacidithiobacillus copahuensis</name>
    <dbReference type="NCBI Taxonomy" id="2724909"/>
    <lineage>
        <taxon>Bacteria</taxon>
        <taxon>Pseudomonadati</taxon>
        <taxon>Pseudomonadota</taxon>
        <taxon>Acidithiobacillia</taxon>
        <taxon>Acidithiobacillales</taxon>
        <taxon>Acidithiobacillaceae</taxon>
        <taxon>Igneacidithiobacillus</taxon>
    </lineage>
</organism>
<feature type="domain" description="GGDEF" evidence="2">
    <location>
        <begin position="212"/>
        <end position="345"/>
    </location>
</feature>
<sequence length="407" mass="44656">LLGDLMAQIDGYSTSARETDAERTAVFGVLLETLTDHQAMEDPSGSRLLGGICSGLVRKNAHVAWAGYFVRDQEDILIPQCLDGAHRQGLHIPKSPGDPAWEALEHRSPVIWKNGEGRMPAWLGSLGKAAAEVACFPFGEEDVQAVGIVATWQKGYFQRVGSSYFLAFAHIGDLVFRLRSQALRDPLTGLPNRQLFLDRLTHDREQNCRRERLLGVGIFDLDGFKEVNDRWGHAAGDELLRQVVARISPLLRTGDTLARLGGDEFGLLLPDLSQIDDIEVICGRILEELRRPFDLGNEATVISASIGFTAYPLDDGDPETLLRHADTALYAAKGEGKDQCRSHTWAMDAETEHRAAAREQVACALRENRLLLHYQPIVSTEGGGGSPVLGVEALLRLDPGDGNLRLP</sequence>
<dbReference type="InterPro" id="IPR001633">
    <property type="entry name" value="EAL_dom"/>
</dbReference>
<evidence type="ECO:0000313" key="4">
    <source>
        <dbReference type="Proteomes" id="UP001197378"/>
    </source>
</evidence>
<dbReference type="NCBIfam" id="TIGR00254">
    <property type="entry name" value="GGDEF"/>
    <property type="match status" value="1"/>
</dbReference>
<dbReference type="Gene3D" id="3.20.20.450">
    <property type="entry name" value="EAL domain"/>
    <property type="match status" value="1"/>
</dbReference>
<evidence type="ECO:0000313" key="3">
    <source>
        <dbReference type="EMBL" id="MBU2788739.1"/>
    </source>
</evidence>
<gene>
    <name evidence="3" type="ORF">HFQ13_11105</name>
</gene>
<dbReference type="InterPro" id="IPR000160">
    <property type="entry name" value="GGDEF_dom"/>
</dbReference>
<feature type="non-terminal residue" evidence="3">
    <location>
        <position position="407"/>
    </location>
</feature>
<dbReference type="Proteomes" id="UP001197378">
    <property type="component" value="Unassembled WGS sequence"/>
</dbReference>
<dbReference type="InterPro" id="IPR035919">
    <property type="entry name" value="EAL_sf"/>
</dbReference>
<comment type="caution">
    <text evidence="3">The sequence shown here is derived from an EMBL/GenBank/DDBJ whole genome shotgun (WGS) entry which is preliminary data.</text>
</comment>
<keyword evidence="4" id="KW-1185">Reference proteome</keyword>
<name>A0AAE2YR85_9PROT</name>
<dbReference type="CDD" id="cd01949">
    <property type="entry name" value="GGDEF"/>
    <property type="match status" value="1"/>
</dbReference>
<protein>
    <submittedName>
        <fullName evidence="3">Diguanylate cyclase</fullName>
    </submittedName>
</protein>
<evidence type="ECO:0000259" key="2">
    <source>
        <dbReference type="PROSITE" id="PS50887"/>
    </source>
</evidence>
<dbReference type="Gene3D" id="3.30.70.270">
    <property type="match status" value="1"/>
</dbReference>
<dbReference type="SMART" id="SM00267">
    <property type="entry name" value="GGDEF"/>
    <property type="match status" value="1"/>
</dbReference>
<dbReference type="PROSITE" id="PS50883">
    <property type="entry name" value="EAL"/>
    <property type="match status" value="1"/>
</dbReference>
<dbReference type="PROSITE" id="PS50887">
    <property type="entry name" value="GGDEF"/>
    <property type="match status" value="1"/>
</dbReference>
<dbReference type="InterPro" id="IPR029787">
    <property type="entry name" value="Nucleotide_cyclase"/>
</dbReference>
<dbReference type="SUPFAM" id="SSF141868">
    <property type="entry name" value="EAL domain-like"/>
    <property type="match status" value="1"/>
</dbReference>
<dbReference type="PANTHER" id="PTHR46663">
    <property type="entry name" value="DIGUANYLATE CYCLASE DGCT-RELATED"/>
    <property type="match status" value="1"/>
</dbReference>
<proteinExistence type="predicted"/>
<dbReference type="EMBL" id="JAAXYO010000158">
    <property type="protein sequence ID" value="MBU2788739.1"/>
    <property type="molecule type" value="Genomic_DNA"/>
</dbReference>
<feature type="non-terminal residue" evidence="3">
    <location>
        <position position="1"/>
    </location>
</feature>
<accession>A0AAE2YR85</accession>
<dbReference type="Pfam" id="PF00990">
    <property type="entry name" value="GGDEF"/>
    <property type="match status" value="1"/>
</dbReference>
<evidence type="ECO:0000259" key="1">
    <source>
        <dbReference type="PROSITE" id="PS50883"/>
    </source>
</evidence>
<dbReference type="PANTHER" id="PTHR46663:SF2">
    <property type="entry name" value="GGDEF DOMAIN-CONTAINING PROTEIN"/>
    <property type="match status" value="1"/>
</dbReference>